<accession>A0A8R1XQ57</accession>
<sequence>MIAAIEASVGSNVPVNITEKQIALRGHRFKRCCCCGCGQVLIVKCRGATAQKEMLRKWWLHISLLLLPMSMSWMKSIFY</sequence>
<organism evidence="1 2">
    <name type="scientific">Onchocerca volvulus</name>
    <dbReference type="NCBI Taxonomy" id="6282"/>
    <lineage>
        <taxon>Eukaryota</taxon>
        <taxon>Metazoa</taxon>
        <taxon>Ecdysozoa</taxon>
        <taxon>Nematoda</taxon>
        <taxon>Chromadorea</taxon>
        <taxon>Rhabditida</taxon>
        <taxon>Spirurina</taxon>
        <taxon>Spiruromorpha</taxon>
        <taxon>Filarioidea</taxon>
        <taxon>Onchocercidae</taxon>
        <taxon>Onchocerca</taxon>
    </lineage>
</organism>
<dbReference type="EMBL" id="CMVM020000072">
    <property type="status" value="NOT_ANNOTATED_CDS"/>
    <property type="molecule type" value="Genomic_DNA"/>
</dbReference>
<evidence type="ECO:0000313" key="1">
    <source>
        <dbReference type="EnsemblMetazoa" id="OVOC2229.1"/>
    </source>
</evidence>
<dbReference type="EnsemblMetazoa" id="OVOC2229.1">
    <property type="protein sequence ID" value="OVOC2229.1"/>
    <property type="gene ID" value="WBGene00239038"/>
</dbReference>
<dbReference type="Proteomes" id="UP000024404">
    <property type="component" value="Unassembled WGS sequence"/>
</dbReference>
<keyword evidence="2" id="KW-1185">Reference proteome</keyword>
<dbReference type="AlphaFoldDB" id="A0A8R1XQ57"/>
<name>A0A8R1XQ57_ONCVO</name>
<proteinExistence type="predicted"/>
<reference evidence="2" key="1">
    <citation type="submission" date="2013-10" db="EMBL/GenBank/DDBJ databases">
        <title>Genome sequencing of Onchocerca volvulus.</title>
        <authorList>
            <person name="Cotton J."/>
            <person name="Tsai J."/>
            <person name="Stanley E."/>
            <person name="Tracey A."/>
            <person name="Holroyd N."/>
            <person name="Lustigman S."/>
            <person name="Berriman M."/>
        </authorList>
    </citation>
    <scope>NUCLEOTIDE SEQUENCE</scope>
</reference>
<evidence type="ECO:0000313" key="2">
    <source>
        <dbReference type="Proteomes" id="UP000024404"/>
    </source>
</evidence>
<reference evidence="1" key="2">
    <citation type="submission" date="2022-06" db="UniProtKB">
        <authorList>
            <consortium name="EnsemblMetazoa"/>
        </authorList>
    </citation>
    <scope>IDENTIFICATION</scope>
</reference>
<protein>
    <submittedName>
        <fullName evidence="1">Uncharacterized protein</fullName>
    </submittedName>
</protein>